<name>A0A397SV00_9GLOM</name>
<gene>
    <name evidence="1" type="ORF">C1645_827360</name>
</gene>
<organism evidence="1 2">
    <name type="scientific">Glomus cerebriforme</name>
    <dbReference type="NCBI Taxonomy" id="658196"/>
    <lineage>
        <taxon>Eukaryota</taxon>
        <taxon>Fungi</taxon>
        <taxon>Fungi incertae sedis</taxon>
        <taxon>Mucoromycota</taxon>
        <taxon>Glomeromycotina</taxon>
        <taxon>Glomeromycetes</taxon>
        <taxon>Glomerales</taxon>
        <taxon>Glomeraceae</taxon>
        <taxon>Glomus</taxon>
    </lineage>
</organism>
<sequence>MELVFSIGIRWNLSSEGSGLLKKIRKPKFQSLPKKLKEVRTSTLIYNLGILQVFKIFGFLDAISNDDSLDVTVSWMISFKK</sequence>
<dbReference type="AlphaFoldDB" id="A0A397SV00"/>
<accession>A0A397SV00</accession>
<keyword evidence="2" id="KW-1185">Reference proteome</keyword>
<comment type="caution">
    <text evidence="1">The sequence shown here is derived from an EMBL/GenBank/DDBJ whole genome shotgun (WGS) entry which is preliminary data.</text>
</comment>
<evidence type="ECO:0000313" key="2">
    <source>
        <dbReference type="Proteomes" id="UP000265703"/>
    </source>
</evidence>
<reference evidence="1 2" key="1">
    <citation type="submission" date="2018-06" db="EMBL/GenBank/DDBJ databases">
        <title>Comparative genomics reveals the genomic features of Rhizophagus irregularis, R. cerebriforme, R. diaphanum and Gigaspora rosea, and their symbiotic lifestyle signature.</title>
        <authorList>
            <person name="Morin E."/>
            <person name="San Clemente H."/>
            <person name="Chen E.C.H."/>
            <person name="De La Providencia I."/>
            <person name="Hainaut M."/>
            <person name="Kuo A."/>
            <person name="Kohler A."/>
            <person name="Murat C."/>
            <person name="Tang N."/>
            <person name="Roy S."/>
            <person name="Loubradou J."/>
            <person name="Henrissat B."/>
            <person name="Grigoriev I.V."/>
            <person name="Corradi N."/>
            <person name="Roux C."/>
            <person name="Martin F.M."/>
        </authorList>
    </citation>
    <scope>NUCLEOTIDE SEQUENCE [LARGE SCALE GENOMIC DNA]</scope>
    <source>
        <strain evidence="1 2">DAOM 227022</strain>
    </source>
</reference>
<proteinExistence type="predicted"/>
<dbReference type="EMBL" id="QKYT01000295">
    <property type="protein sequence ID" value="RIA87727.1"/>
    <property type="molecule type" value="Genomic_DNA"/>
</dbReference>
<dbReference type="Proteomes" id="UP000265703">
    <property type="component" value="Unassembled WGS sequence"/>
</dbReference>
<evidence type="ECO:0000313" key="1">
    <source>
        <dbReference type="EMBL" id="RIA87727.1"/>
    </source>
</evidence>
<protein>
    <submittedName>
        <fullName evidence="1">Uncharacterized protein</fullName>
    </submittedName>
</protein>